<comment type="caution">
    <text evidence="1">The sequence shown here is derived from an EMBL/GenBank/DDBJ whole genome shotgun (WGS) entry which is preliminary data.</text>
</comment>
<dbReference type="Proteomes" id="UP000789595">
    <property type="component" value="Unassembled WGS sequence"/>
</dbReference>
<keyword evidence="2" id="KW-1185">Reference proteome</keyword>
<accession>A0A8J2WVQ6</accession>
<reference evidence="1" key="1">
    <citation type="submission" date="2021-11" db="EMBL/GenBank/DDBJ databases">
        <authorList>
            <consortium name="Genoscope - CEA"/>
            <person name="William W."/>
        </authorList>
    </citation>
    <scope>NUCLEOTIDE SEQUENCE</scope>
</reference>
<proteinExistence type="predicted"/>
<evidence type="ECO:0000313" key="1">
    <source>
        <dbReference type="EMBL" id="CAH0370297.1"/>
    </source>
</evidence>
<gene>
    <name evidence="1" type="ORF">PECAL_3P01740</name>
</gene>
<name>A0A8J2WVQ6_9STRA</name>
<dbReference type="EMBL" id="CAKKNE010000003">
    <property type="protein sequence ID" value="CAH0370297.1"/>
    <property type="molecule type" value="Genomic_DNA"/>
</dbReference>
<dbReference type="OrthoDB" id="64523at2759"/>
<organism evidence="1 2">
    <name type="scientific">Pelagomonas calceolata</name>
    <dbReference type="NCBI Taxonomy" id="35677"/>
    <lineage>
        <taxon>Eukaryota</taxon>
        <taxon>Sar</taxon>
        <taxon>Stramenopiles</taxon>
        <taxon>Ochrophyta</taxon>
        <taxon>Pelagophyceae</taxon>
        <taxon>Pelagomonadales</taxon>
        <taxon>Pelagomonadaceae</taxon>
        <taxon>Pelagomonas</taxon>
    </lineage>
</organism>
<evidence type="ECO:0000313" key="2">
    <source>
        <dbReference type="Proteomes" id="UP000789595"/>
    </source>
</evidence>
<sequence length="391" mass="42861">MGTAGSERRKRWRHKACRRLQARTALRNVAETLKQARRDPSDESLERLRGALLMIERAAAASPTLDAAAQNCARAYALALFQRGRAQEGTVILRHRFPDARYRLADDVLRYGTAKPGATRFEKGSVGAFDDALPEALFRAVARALAPKGAFWPAHDYDDETSGFFSYVHSLDEEGVVVEAARRFRELFARAVPAIAEATGIEWWTHRRPHGAGHQLHFDSADEGAGADGPEHPLCSVVLYLSEARLGGPTLVTTQCSGDIEMRCRDAAALVPVAPNRAVCFRGDLLHCVVPGRGPAPGGETARRVTLMISFWRRPHARHDREGAPRAAMRFPTDDEAWTAPFRARVDGADDAKPTRSAPVPVAQLWTAVDAAADDGETVPLPPYEACWQGF</sequence>
<dbReference type="AlphaFoldDB" id="A0A8J2WVQ6"/>
<protein>
    <submittedName>
        <fullName evidence="1">Uncharacterized protein</fullName>
    </submittedName>
</protein>